<feature type="compositionally biased region" description="Basic residues" evidence="1">
    <location>
        <begin position="127"/>
        <end position="139"/>
    </location>
</feature>
<dbReference type="Gramene" id="OGLUM12G10960.1">
    <property type="protein sequence ID" value="OGLUM12G10960.1"/>
    <property type="gene ID" value="OGLUM12G10960"/>
</dbReference>
<accession>A0A0E0BRU7</accession>
<keyword evidence="3" id="KW-1185">Reference proteome</keyword>
<reference evidence="2" key="2">
    <citation type="submission" date="2018-05" db="EMBL/GenBank/DDBJ databases">
        <title>OgluRS3 (Oryza glumaepatula Reference Sequence Version 3).</title>
        <authorList>
            <person name="Zhang J."/>
            <person name="Kudrna D."/>
            <person name="Lee S."/>
            <person name="Talag J."/>
            <person name="Welchert J."/>
            <person name="Wing R.A."/>
        </authorList>
    </citation>
    <scope>NUCLEOTIDE SEQUENCE [LARGE SCALE GENOMIC DNA]</scope>
</reference>
<organism evidence="2">
    <name type="scientific">Oryza glumipatula</name>
    <dbReference type="NCBI Taxonomy" id="40148"/>
    <lineage>
        <taxon>Eukaryota</taxon>
        <taxon>Viridiplantae</taxon>
        <taxon>Streptophyta</taxon>
        <taxon>Embryophyta</taxon>
        <taxon>Tracheophyta</taxon>
        <taxon>Spermatophyta</taxon>
        <taxon>Magnoliopsida</taxon>
        <taxon>Liliopsida</taxon>
        <taxon>Poales</taxon>
        <taxon>Poaceae</taxon>
        <taxon>BOP clade</taxon>
        <taxon>Oryzoideae</taxon>
        <taxon>Oryzeae</taxon>
        <taxon>Oryzinae</taxon>
        <taxon>Oryza</taxon>
    </lineage>
</organism>
<name>A0A0E0BRU7_9ORYZ</name>
<proteinExistence type="predicted"/>
<evidence type="ECO:0000313" key="2">
    <source>
        <dbReference type="EnsemblPlants" id="OGLUM12G10960.1"/>
    </source>
</evidence>
<feature type="compositionally biased region" description="Low complexity" evidence="1">
    <location>
        <begin position="151"/>
        <end position="171"/>
    </location>
</feature>
<evidence type="ECO:0000313" key="3">
    <source>
        <dbReference type="Proteomes" id="UP000026961"/>
    </source>
</evidence>
<protein>
    <submittedName>
        <fullName evidence="2">Uncharacterized protein</fullName>
    </submittedName>
</protein>
<feature type="compositionally biased region" description="Pro residues" evidence="1">
    <location>
        <begin position="51"/>
        <end position="60"/>
    </location>
</feature>
<feature type="region of interest" description="Disordered" evidence="1">
    <location>
        <begin position="1"/>
        <end position="67"/>
    </location>
</feature>
<dbReference type="Proteomes" id="UP000026961">
    <property type="component" value="Chromosome 12"/>
</dbReference>
<dbReference type="EnsemblPlants" id="OGLUM12G10960.1">
    <property type="protein sequence ID" value="OGLUM12G10960.1"/>
    <property type="gene ID" value="OGLUM12G10960"/>
</dbReference>
<evidence type="ECO:0000256" key="1">
    <source>
        <dbReference type="SAM" id="MobiDB-lite"/>
    </source>
</evidence>
<feature type="compositionally biased region" description="Basic and acidic residues" evidence="1">
    <location>
        <begin position="175"/>
        <end position="210"/>
    </location>
</feature>
<dbReference type="HOGENOM" id="CLU_1477375_0_0_1"/>
<feature type="region of interest" description="Disordered" evidence="1">
    <location>
        <begin position="122"/>
        <end position="210"/>
    </location>
</feature>
<dbReference type="AlphaFoldDB" id="A0A0E0BRU7"/>
<sequence length="210" mass="21818">MAIGGSAPRRPSHALLPPSAAGGDGFVAPKRRQIHSPAGSSSILPSTAITSPPPSSPLPSPTSVGREEAPDLLLAVSCPAPLLPRAAIAPFPELPPSPYRRCRPAASHVIKEVDPASLVVAVARSGLPRRRSGPRRRGGGHAPPPLPRPSPLADAVVEATTAGGGEVTTATGDGGEGREERREGLEERWRDREGREAERPRDKGGTEEVL</sequence>
<reference evidence="2" key="1">
    <citation type="submission" date="2015-04" db="UniProtKB">
        <authorList>
            <consortium name="EnsemblPlants"/>
        </authorList>
    </citation>
    <scope>IDENTIFICATION</scope>
</reference>
<feature type="compositionally biased region" description="Low complexity" evidence="1">
    <location>
        <begin position="40"/>
        <end position="50"/>
    </location>
</feature>